<feature type="compositionally biased region" description="Low complexity" evidence="1">
    <location>
        <begin position="1194"/>
        <end position="1205"/>
    </location>
</feature>
<feature type="compositionally biased region" description="Polar residues" evidence="1">
    <location>
        <begin position="576"/>
        <end position="599"/>
    </location>
</feature>
<dbReference type="PANTHER" id="PTHR31008">
    <property type="entry name" value="COP1-INTERACTING PROTEIN-RELATED"/>
    <property type="match status" value="1"/>
</dbReference>
<feature type="compositionally biased region" description="Basic and acidic residues" evidence="1">
    <location>
        <begin position="126"/>
        <end position="137"/>
    </location>
</feature>
<proteinExistence type="predicted"/>
<dbReference type="OrthoDB" id="1687502at2759"/>
<evidence type="ECO:0000256" key="1">
    <source>
        <dbReference type="SAM" id="MobiDB-lite"/>
    </source>
</evidence>
<feature type="compositionally biased region" description="Acidic residues" evidence="1">
    <location>
        <begin position="256"/>
        <end position="265"/>
    </location>
</feature>
<gene>
    <name evidence="2" type="ORF">ZOSMA_113G00400</name>
</gene>
<comment type="caution">
    <text evidence="2">The sequence shown here is derived from an EMBL/GenBank/DDBJ whole genome shotgun (WGS) entry which is preliminary data.</text>
</comment>
<dbReference type="PANTHER" id="PTHR31008:SF5">
    <property type="entry name" value="EXPRESSED PROTEIN"/>
    <property type="match status" value="1"/>
</dbReference>
<feature type="compositionally biased region" description="Low complexity" evidence="1">
    <location>
        <begin position="277"/>
        <end position="293"/>
    </location>
</feature>
<dbReference type="Proteomes" id="UP000036987">
    <property type="component" value="Unassembled WGS sequence"/>
</dbReference>
<evidence type="ECO:0000313" key="3">
    <source>
        <dbReference type="Proteomes" id="UP000036987"/>
    </source>
</evidence>
<feature type="compositionally biased region" description="Polar residues" evidence="1">
    <location>
        <begin position="1153"/>
        <end position="1174"/>
    </location>
</feature>
<dbReference type="STRING" id="29655.A0A0K9Q4V8"/>
<feature type="region of interest" description="Disordered" evidence="1">
    <location>
        <begin position="500"/>
        <end position="519"/>
    </location>
</feature>
<accession>A0A0K9Q4V8</accession>
<dbReference type="AlphaFoldDB" id="A0A0K9Q4V8"/>
<feature type="compositionally biased region" description="Polar residues" evidence="1">
    <location>
        <begin position="502"/>
        <end position="516"/>
    </location>
</feature>
<feature type="region of interest" description="Disordered" evidence="1">
    <location>
        <begin position="360"/>
        <end position="415"/>
    </location>
</feature>
<feature type="region of interest" description="Disordered" evidence="1">
    <location>
        <begin position="126"/>
        <end position="145"/>
    </location>
</feature>
<protein>
    <submittedName>
        <fullName evidence="2">Uncharacterized protein</fullName>
    </submittedName>
</protein>
<feature type="region of interest" description="Disordered" evidence="1">
    <location>
        <begin position="702"/>
        <end position="722"/>
    </location>
</feature>
<feature type="compositionally biased region" description="Basic and acidic residues" evidence="1">
    <location>
        <begin position="1111"/>
        <end position="1124"/>
    </location>
</feature>
<feature type="compositionally biased region" description="Basic and acidic residues" evidence="1">
    <location>
        <begin position="360"/>
        <end position="372"/>
    </location>
</feature>
<feature type="compositionally biased region" description="Low complexity" evidence="1">
    <location>
        <begin position="617"/>
        <end position="631"/>
    </location>
</feature>
<reference evidence="3" key="1">
    <citation type="journal article" date="2016" name="Nature">
        <title>The genome of the seagrass Zostera marina reveals angiosperm adaptation to the sea.</title>
        <authorList>
            <person name="Olsen J.L."/>
            <person name="Rouze P."/>
            <person name="Verhelst B."/>
            <person name="Lin Y.-C."/>
            <person name="Bayer T."/>
            <person name="Collen J."/>
            <person name="Dattolo E."/>
            <person name="De Paoli E."/>
            <person name="Dittami S."/>
            <person name="Maumus F."/>
            <person name="Michel G."/>
            <person name="Kersting A."/>
            <person name="Lauritano C."/>
            <person name="Lohaus R."/>
            <person name="Toepel M."/>
            <person name="Tonon T."/>
            <person name="Vanneste K."/>
            <person name="Amirebrahimi M."/>
            <person name="Brakel J."/>
            <person name="Bostroem C."/>
            <person name="Chovatia M."/>
            <person name="Grimwood J."/>
            <person name="Jenkins J.W."/>
            <person name="Jueterbock A."/>
            <person name="Mraz A."/>
            <person name="Stam W.T."/>
            <person name="Tice H."/>
            <person name="Bornberg-Bauer E."/>
            <person name="Green P.J."/>
            <person name="Pearson G.A."/>
            <person name="Procaccini G."/>
            <person name="Duarte C.M."/>
            <person name="Schmutz J."/>
            <person name="Reusch T.B.H."/>
            <person name="Van de Peer Y."/>
        </authorList>
    </citation>
    <scope>NUCLEOTIDE SEQUENCE [LARGE SCALE GENOMIC DNA]</scope>
    <source>
        <strain evidence="3">cv. Finnish</strain>
    </source>
</reference>
<feature type="compositionally biased region" description="Basic and acidic residues" evidence="1">
    <location>
        <begin position="544"/>
        <end position="575"/>
    </location>
</feature>
<dbReference type="OMA" id="GASEFSW"/>
<dbReference type="EMBL" id="LFYR01000158">
    <property type="protein sequence ID" value="KMZ75552.1"/>
    <property type="molecule type" value="Genomic_DNA"/>
</dbReference>
<name>A0A0K9Q4V8_ZOSMR</name>
<feature type="region of interest" description="Disordered" evidence="1">
    <location>
        <begin position="246"/>
        <end position="301"/>
    </location>
</feature>
<feature type="compositionally biased region" description="Polar residues" evidence="1">
    <location>
        <begin position="393"/>
        <end position="415"/>
    </location>
</feature>
<feature type="compositionally biased region" description="Polar residues" evidence="1">
    <location>
        <begin position="1184"/>
        <end position="1193"/>
    </location>
</feature>
<evidence type="ECO:0000313" key="2">
    <source>
        <dbReference type="EMBL" id="KMZ75552.1"/>
    </source>
</evidence>
<sequence length="1212" mass="135282">MEGEIDPNDTLDYVSFQITSDQNRFEASVCSKRKMERLSSGHLDQLELYLPAVKEFDSEFDDIFKLQLPDSLKGSSWFSKSTLSMFLHIVNNPELLKKNNAIQNELNQLEETRRFHLTLYTKDNRAHEAGSQEEGRNMHGKNIASSDDTKNELLRALDLRVVALNEELAAVFGQALGNNCSKAQIFDVATFVDNFGTSNLRDALFKYSSFSYDLNNFDRIRLQEGYSPSLQADVKTSVRNGIVPKLAQAERHSTEESDESSDSSEEAQSFVERSRSTIRAASPRRSASPMRRIQIGRSGSRKATALTIKSLNYFPIRERPLFNREDDVSNRDDEPTIRQPRRPENAILRMSVQDRIHLFENKQKDQNSDTQKKNTSNEALFGAKKSVLRRWSSGMSDSSTPHRNTHNNSTELTSNDMTTVQDKTSTEMIPNALSKEISNGFEVTLDVKNTSENQIHNSDTLVSLPSEETQNRAAASAEWTRQKEAELNQMLMKMMENKPANYANSGSTQNKNQELSGQKKEELYIKYKEKREEKLKSANTGKHTVKESKSKFIRDKIGHRKSETSLKVPIVERKPNSSTHSQKTRRNSSPPVLPKTSSLKPAGSRKASPRTPQPVVSTSCSSLPSASSQKSVTPPAKNSSGLPNRRKPLVPPPTTTNKSALHLDGLIQAKGAKGSAFLAEKSNLKCQEEKLKKAAVTKSSNKTVRTKSMAPSCDDSDATPAKPSFYNKVTKKGSVVPLESKPFLRKGAGAGSALTKTKVVQSDKYSKHGANIMKVEKESVSEKMEIMVDPSERKNVQSVKYSKHSPNKMQVKKEFVYETVETMMETPKIKHVQSIKYSKHSPNLMQVGKEYVSSTMETVIETPKTKHVQYGKYSKQGENHMHFEKESVSKTMEITTESPTPKSADKFSKYVTGLMESENFVTAQQICDMVEDSAEQPKVDQTQFINDNARFEEFESSDLNFVRAHESKEPLVAEVLCSLTQSPDFVVNGVQADDDLGISSSAWVDVEHEGDQILFETEHPQIATHEDVVPETASSPRIRSSLSQMLLAETAEPEIVEWGNAEIPPALVYQKDAPKGFKRLLRFNRKSKGESVMTDFSSPPVFYGGEEDVEEPKISNKKDTDTSSKRAGSKSKAAVGLQKAMVSESYDGENSRKISTNHSSSHQLLSASMNNLPSGNHKLREGLSSATSTSTKGSRSFFSLSTFRSNKSNESK</sequence>
<organism evidence="2 3">
    <name type="scientific">Zostera marina</name>
    <name type="common">Eelgrass</name>
    <dbReference type="NCBI Taxonomy" id="29655"/>
    <lineage>
        <taxon>Eukaryota</taxon>
        <taxon>Viridiplantae</taxon>
        <taxon>Streptophyta</taxon>
        <taxon>Embryophyta</taxon>
        <taxon>Tracheophyta</taxon>
        <taxon>Spermatophyta</taxon>
        <taxon>Magnoliopsida</taxon>
        <taxon>Liliopsida</taxon>
        <taxon>Zosteraceae</taxon>
        <taxon>Zostera</taxon>
    </lineage>
</organism>
<feature type="region of interest" description="Disordered" evidence="1">
    <location>
        <begin position="1089"/>
        <end position="1212"/>
    </location>
</feature>
<keyword evidence="3" id="KW-1185">Reference proteome</keyword>
<feature type="region of interest" description="Disordered" evidence="1">
    <location>
        <begin position="324"/>
        <end position="346"/>
    </location>
</feature>
<feature type="region of interest" description="Disordered" evidence="1">
    <location>
        <begin position="533"/>
        <end position="659"/>
    </location>
</feature>
<feature type="compositionally biased region" description="Basic and acidic residues" evidence="1">
    <location>
        <begin position="324"/>
        <end position="344"/>
    </location>
</feature>